<evidence type="ECO:0000256" key="1">
    <source>
        <dbReference type="ARBA" id="ARBA00022603"/>
    </source>
</evidence>
<dbReference type="Gene3D" id="3.40.50.150">
    <property type="entry name" value="Vaccinia Virus protein VP39"/>
    <property type="match status" value="1"/>
</dbReference>
<dbReference type="AlphaFoldDB" id="A0A1A9Z191"/>
<keyword evidence="2" id="KW-0808">Transferase</keyword>
<feature type="domain" description="Methyltransferase type 11" evidence="5">
    <location>
        <begin position="39"/>
        <end position="132"/>
    </location>
</feature>
<reference evidence="6" key="2">
    <citation type="submission" date="2020-05" db="UniProtKB">
        <authorList>
            <consortium name="EnsemblMetazoa"/>
        </authorList>
    </citation>
    <scope>IDENTIFICATION</scope>
    <source>
        <strain evidence="6">IAEA</strain>
    </source>
</reference>
<keyword evidence="7" id="KW-1185">Reference proteome</keyword>
<dbReference type="InterPro" id="IPR010233">
    <property type="entry name" value="UbiG_MeTrfase"/>
</dbReference>
<sequence length="193" mass="22405">MASKWWDINGISKFLHLMNPVRTKYIARASRGIFEKKILDVGCGAGILSESLYYEGGIVTGLDISSKMIHEARMHAKVKNINIKYLHEDISDHVENYVQYYDVIVCMEVLEHTHNPMEIIRMCSRLIKPAEYLFRLIPMNTHSFSQFITPSELLNYLDHTNCIAQDVVGIKYNLCKKNFYLSSNVLFLPNYYD</sequence>
<evidence type="ECO:0000259" key="5">
    <source>
        <dbReference type="Pfam" id="PF08241"/>
    </source>
</evidence>
<dbReference type="SUPFAM" id="SSF53335">
    <property type="entry name" value="S-adenosyl-L-methionine-dependent methyltransferases"/>
    <property type="match status" value="1"/>
</dbReference>
<reference evidence="7" key="1">
    <citation type="submission" date="2014-03" db="EMBL/GenBank/DDBJ databases">
        <authorList>
            <person name="Aksoy S."/>
            <person name="Warren W."/>
            <person name="Wilson R.K."/>
        </authorList>
    </citation>
    <scope>NUCLEOTIDE SEQUENCE [LARGE SCALE GENOMIC DNA]</scope>
    <source>
        <strain evidence="7">IAEA</strain>
    </source>
</reference>
<name>A0A1A9Z191_GLOPL</name>
<evidence type="ECO:0000313" key="6">
    <source>
        <dbReference type="EnsemblMetazoa" id="GPAI000749-PA"/>
    </source>
</evidence>
<dbReference type="PANTHER" id="PTHR43464">
    <property type="entry name" value="METHYLTRANSFERASE"/>
    <property type="match status" value="1"/>
</dbReference>
<dbReference type="GO" id="GO:0061542">
    <property type="term" value="F:3-demethylubiquinol 3-O-methyltransferase activity"/>
    <property type="evidence" value="ECO:0007669"/>
    <property type="project" value="InterPro"/>
</dbReference>
<dbReference type="PANTHER" id="PTHR43464:SF19">
    <property type="entry name" value="UBIQUINONE BIOSYNTHESIS O-METHYLTRANSFERASE, MITOCHONDRIAL"/>
    <property type="match status" value="1"/>
</dbReference>
<dbReference type="VEuPathDB" id="VectorBase:GPAI000749"/>
<proteinExistence type="predicted"/>
<evidence type="ECO:0000256" key="4">
    <source>
        <dbReference type="ARBA" id="ARBA00022691"/>
    </source>
</evidence>
<evidence type="ECO:0000256" key="2">
    <source>
        <dbReference type="ARBA" id="ARBA00022679"/>
    </source>
</evidence>
<dbReference type="GO" id="GO:0032259">
    <property type="term" value="P:methylation"/>
    <property type="evidence" value="ECO:0007669"/>
    <property type="project" value="UniProtKB-KW"/>
</dbReference>
<dbReference type="STRING" id="7398.A0A1A9Z191"/>
<evidence type="ECO:0000313" key="7">
    <source>
        <dbReference type="Proteomes" id="UP000092445"/>
    </source>
</evidence>
<dbReference type="NCBIfam" id="TIGR01983">
    <property type="entry name" value="UbiG"/>
    <property type="match status" value="1"/>
</dbReference>
<evidence type="ECO:0000256" key="3">
    <source>
        <dbReference type="ARBA" id="ARBA00022688"/>
    </source>
</evidence>
<keyword evidence="4" id="KW-0949">S-adenosyl-L-methionine</keyword>
<dbReference type="InterPro" id="IPR013216">
    <property type="entry name" value="Methyltransf_11"/>
</dbReference>
<dbReference type="Pfam" id="PF08241">
    <property type="entry name" value="Methyltransf_11"/>
    <property type="match status" value="1"/>
</dbReference>
<dbReference type="GO" id="GO:0010420">
    <property type="term" value="F:polyprenyldihydroxybenzoate methyltransferase activity"/>
    <property type="evidence" value="ECO:0007669"/>
    <property type="project" value="InterPro"/>
</dbReference>
<dbReference type="InterPro" id="IPR029063">
    <property type="entry name" value="SAM-dependent_MTases_sf"/>
</dbReference>
<dbReference type="EnsemblMetazoa" id="GPAI000749-RA">
    <property type="protein sequence ID" value="GPAI000749-PA"/>
    <property type="gene ID" value="GPAI000749"/>
</dbReference>
<organism evidence="6 7">
    <name type="scientific">Glossina pallidipes</name>
    <name type="common">Tsetse fly</name>
    <dbReference type="NCBI Taxonomy" id="7398"/>
    <lineage>
        <taxon>Eukaryota</taxon>
        <taxon>Metazoa</taxon>
        <taxon>Ecdysozoa</taxon>
        <taxon>Arthropoda</taxon>
        <taxon>Hexapoda</taxon>
        <taxon>Insecta</taxon>
        <taxon>Pterygota</taxon>
        <taxon>Neoptera</taxon>
        <taxon>Endopterygota</taxon>
        <taxon>Diptera</taxon>
        <taxon>Brachycera</taxon>
        <taxon>Muscomorpha</taxon>
        <taxon>Hippoboscoidea</taxon>
        <taxon>Glossinidae</taxon>
        <taxon>Glossina</taxon>
    </lineage>
</organism>
<dbReference type="Proteomes" id="UP000092445">
    <property type="component" value="Unassembled WGS sequence"/>
</dbReference>
<protein>
    <recommendedName>
        <fullName evidence="5">Methyltransferase type 11 domain-containing protein</fullName>
    </recommendedName>
</protein>
<dbReference type="CDD" id="cd02440">
    <property type="entry name" value="AdoMet_MTases"/>
    <property type="match status" value="1"/>
</dbReference>
<keyword evidence="3" id="KW-0831">Ubiquinone biosynthesis</keyword>
<accession>A0A1A9Z191</accession>
<keyword evidence="1" id="KW-0489">Methyltransferase</keyword>